<evidence type="ECO:0000313" key="1">
    <source>
        <dbReference type="EMBL" id="CAB4313171.1"/>
    </source>
</evidence>
<dbReference type="AlphaFoldDB" id="A0A6J5XJJ7"/>
<protein>
    <submittedName>
        <fullName evidence="1">Uncharacterized protein</fullName>
    </submittedName>
</protein>
<reference evidence="2" key="1">
    <citation type="journal article" date="2020" name="Genome Biol.">
        <title>Gamete binning: chromosome-level and haplotype-resolved genome assembly enabled by high-throughput single-cell sequencing of gamete genomes.</title>
        <authorList>
            <person name="Campoy J.A."/>
            <person name="Sun H."/>
            <person name="Goel M."/>
            <person name="Jiao W.-B."/>
            <person name="Folz-Donahue K."/>
            <person name="Wang N."/>
            <person name="Rubio M."/>
            <person name="Liu C."/>
            <person name="Kukat C."/>
            <person name="Ruiz D."/>
            <person name="Huettel B."/>
            <person name="Schneeberger K."/>
        </authorList>
    </citation>
    <scope>NUCLEOTIDE SEQUENCE [LARGE SCALE GENOMIC DNA]</scope>
    <source>
        <strain evidence="2">cv. Rojo Pasion</strain>
    </source>
</reference>
<sequence length="102" mass="11396">MITPQGIRDELLHLENLILICKRAEPEMDRFDWELRCYEGGGECSVASQVLMGADKGRVAGREDQDLHTHLKRMRDLDGSLGRISKHVIWLGSSGPAAGSMY</sequence>
<proteinExistence type="predicted"/>
<evidence type="ECO:0000313" key="2">
    <source>
        <dbReference type="Proteomes" id="UP000507245"/>
    </source>
</evidence>
<name>A0A6J5XJJ7_PRUAR</name>
<organism evidence="1 2">
    <name type="scientific">Prunus armeniaca</name>
    <name type="common">Apricot</name>
    <name type="synonym">Armeniaca vulgaris</name>
    <dbReference type="NCBI Taxonomy" id="36596"/>
    <lineage>
        <taxon>Eukaryota</taxon>
        <taxon>Viridiplantae</taxon>
        <taxon>Streptophyta</taxon>
        <taxon>Embryophyta</taxon>
        <taxon>Tracheophyta</taxon>
        <taxon>Spermatophyta</taxon>
        <taxon>Magnoliopsida</taxon>
        <taxon>eudicotyledons</taxon>
        <taxon>Gunneridae</taxon>
        <taxon>Pentapetalae</taxon>
        <taxon>rosids</taxon>
        <taxon>fabids</taxon>
        <taxon>Rosales</taxon>
        <taxon>Rosaceae</taxon>
        <taxon>Amygdaloideae</taxon>
        <taxon>Amygdaleae</taxon>
        <taxon>Prunus</taxon>
    </lineage>
</organism>
<accession>A0A6J5XJJ7</accession>
<gene>
    <name evidence="1" type="ORF">ORAREDHAP_LOCUS35984</name>
</gene>
<dbReference type="Proteomes" id="UP000507245">
    <property type="component" value="Unassembled WGS sequence"/>
</dbReference>
<keyword evidence="2" id="KW-1185">Reference proteome</keyword>
<dbReference type="EMBL" id="CAEKKB010000006">
    <property type="protein sequence ID" value="CAB4313171.1"/>
    <property type="molecule type" value="Genomic_DNA"/>
</dbReference>